<reference evidence="11" key="1">
    <citation type="submission" date="2006-10" db="EMBL/GenBank/DDBJ databases">
        <authorList>
            <person name="Amadeo P."/>
            <person name="Zhao Q."/>
            <person name="Wortman J."/>
            <person name="Fraser-Liggett C."/>
            <person name="Carlton J."/>
        </authorList>
    </citation>
    <scope>NUCLEOTIDE SEQUENCE</scope>
    <source>
        <strain evidence="11">G3</strain>
    </source>
</reference>
<dbReference type="SMR" id="A2FFB6"/>
<protein>
    <recommendedName>
        <fullName evidence="4">ribonuclease Z</fullName>
        <ecNumber evidence="4">3.1.26.11</ecNumber>
    </recommendedName>
</protein>
<evidence type="ECO:0000256" key="10">
    <source>
        <dbReference type="ARBA" id="ARBA00022833"/>
    </source>
</evidence>
<evidence type="ECO:0000256" key="3">
    <source>
        <dbReference type="ARBA" id="ARBA00007823"/>
    </source>
</evidence>
<name>A2FFB6_TRIV3</name>
<evidence type="ECO:0000256" key="6">
    <source>
        <dbReference type="ARBA" id="ARBA00022722"/>
    </source>
</evidence>
<keyword evidence="7" id="KW-0479">Metal-binding</keyword>
<dbReference type="GO" id="GO:1990180">
    <property type="term" value="P:mitochondrial tRNA 3'-end processing"/>
    <property type="evidence" value="ECO:0000318"/>
    <property type="project" value="GO_Central"/>
</dbReference>
<dbReference type="VEuPathDB" id="TrichDB:TVAGG3_0462780"/>
<keyword evidence="5" id="KW-0819">tRNA processing</keyword>
<dbReference type="PANTHER" id="PTHR12553:SF49">
    <property type="entry name" value="ZINC PHOSPHODIESTERASE ELAC PROTEIN 2"/>
    <property type="match status" value="1"/>
</dbReference>
<evidence type="ECO:0000313" key="11">
    <source>
        <dbReference type="EMBL" id="EAX96408.1"/>
    </source>
</evidence>
<dbReference type="OMA" id="YNPWSAT"/>
<gene>
    <name evidence="11" type="ORF">TVAG_493500</name>
</gene>
<dbReference type="KEGG" id="tva:4754180"/>
<dbReference type="OrthoDB" id="527344at2759"/>
<dbReference type="InParanoid" id="A2FFB6"/>
<keyword evidence="12" id="KW-1185">Reference proteome</keyword>
<dbReference type="VEuPathDB" id="TrichDB:TVAG_493500"/>
<dbReference type="GO" id="GO:0046872">
    <property type="term" value="F:metal ion binding"/>
    <property type="evidence" value="ECO:0007669"/>
    <property type="project" value="UniProtKB-KW"/>
</dbReference>
<dbReference type="Gene3D" id="3.60.15.10">
    <property type="entry name" value="Ribonuclease Z/Hydroxyacylglutathione hydrolase-like"/>
    <property type="match status" value="2"/>
</dbReference>
<evidence type="ECO:0000256" key="5">
    <source>
        <dbReference type="ARBA" id="ARBA00022694"/>
    </source>
</evidence>
<dbReference type="EMBL" id="DS113760">
    <property type="protein sequence ID" value="EAX96408.1"/>
    <property type="molecule type" value="Genomic_DNA"/>
</dbReference>
<sequence length="568" mass="64657">MKTQVHIHCASGRCLDKEPSMILAVGKTRYIIEAPDNLSRNFLSNYFKPDDVAAIFTTRLFPYSVGISSFSDVIQKKVPIIGPSELNNMSSLLGESYGMLKNSYEDQKINVQVLKLSKSLSFIVNIKEIPGGFCYEMAKSLGVADETQIKKLSKRETVILPDGTEITPEMVFKPNINTFKILILDITQLEDLQLLPNLSDFETIIHFTDPSIMILDEYKSRFQHRTNICFFNTQYYYYKSDLFYERFATSIGFDPLCIETNDDVPEGFINLKSKESYILIPKSKSPLSEIKDYQKPTEIEGKLPQCNSITILGSFSKSPNSFRCVSGYLLSTPYGFVLFDCGCGTLLQIYRKFGHKIGNEILSQLKVISISHSHPDHILGLPNLLITRTKVSNEKLILFAPKEVKKMIYEINSNITNTNVDFLPYSSTKIFNINFDFQEVTHRVQCYATKASYDDFSFIFSGDRDSNGLKIDKLGPCDILLHECTFLDKEKDKADFYIHSCLSNVLNEGKNVGARNLLLTHFSQRYSTNLLKTDDKDTLFVIDFLTIPLKISDEDFERIKNAISNTEL</sequence>
<evidence type="ECO:0000256" key="2">
    <source>
        <dbReference type="ARBA" id="ARBA00001947"/>
    </source>
</evidence>
<reference evidence="11" key="2">
    <citation type="journal article" date="2007" name="Science">
        <title>Draft genome sequence of the sexually transmitted pathogen Trichomonas vaginalis.</title>
        <authorList>
            <person name="Carlton J.M."/>
            <person name="Hirt R.P."/>
            <person name="Silva J.C."/>
            <person name="Delcher A.L."/>
            <person name="Schatz M."/>
            <person name="Zhao Q."/>
            <person name="Wortman J.R."/>
            <person name="Bidwell S.L."/>
            <person name="Alsmark U.C.M."/>
            <person name="Besteiro S."/>
            <person name="Sicheritz-Ponten T."/>
            <person name="Noel C.J."/>
            <person name="Dacks J.B."/>
            <person name="Foster P.G."/>
            <person name="Simillion C."/>
            <person name="Van de Peer Y."/>
            <person name="Miranda-Saavedra D."/>
            <person name="Barton G.J."/>
            <person name="Westrop G.D."/>
            <person name="Mueller S."/>
            <person name="Dessi D."/>
            <person name="Fiori P.L."/>
            <person name="Ren Q."/>
            <person name="Paulsen I."/>
            <person name="Zhang H."/>
            <person name="Bastida-Corcuera F.D."/>
            <person name="Simoes-Barbosa A."/>
            <person name="Brown M.T."/>
            <person name="Hayes R.D."/>
            <person name="Mukherjee M."/>
            <person name="Okumura C.Y."/>
            <person name="Schneider R."/>
            <person name="Smith A.J."/>
            <person name="Vanacova S."/>
            <person name="Villalvazo M."/>
            <person name="Haas B.J."/>
            <person name="Pertea M."/>
            <person name="Feldblyum T.V."/>
            <person name="Utterback T.R."/>
            <person name="Shu C.L."/>
            <person name="Osoegawa K."/>
            <person name="de Jong P.J."/>
            <person name="Hrdy I."/>
            <person name="Horvathova L."/>
            <person name="Zubacova Z."/>
            <person name="Dolezal P."/>
            <person name="Malik S.B."/>
            <person name="Logsdon J.M. Jr."/>
            <person name="Henze K."/>
            <person name="Gupta A."/>
            <person name="Wang C.C."/>
            <person name="Dunne R.L."/>
            <person name="Upcroft J.A."/>
            <person name="Upcroft P."/>
            <person name="White O."/>
            <person name="Salzberg S.L."/>
            <person name="Tang P."/>
            <person name="Chiu C.-H."/>
            <person name="Lee Y.-S."/>
            <person name="Embley T.M."/>
            <person name="Coombs G.H."/>
            <person name="Mottram J.C."/>
            <person name="Tachezy J."/>
            <person name="Fraser-Liggett C.M."/>
            <person name="Johnson P.J."/>
        </authorList>
    </citation>
    <scope>NUCLEOTIDE SEQUENCE [LARGE SCALE GENOMIC DNA]</scope>
    <source>
        <strain evidence="11">G3</strain>
    </source>
</reference>
<organism evidence="11 12">
    <name type="scientific">Trichomonas vaginalis (strain ATCC PRA-98 / G3)</name>
    <dbReference type="NCBI Taxonomy" id="412133"/>
    <lineage>
        <taxon>Eukaryota</taxon>
        <taxon>Metamonada</taxon>
        <taxon>Parabasalia</taxon>
        <taxon>Trichomonadida</taxon>
        <taxon>Trichomonadidae</taxon>
        <taxon>Trichomonas</taxon>
    </lineage>
</organism>
<keyword evidence="8" id="KW-0255">Endonuclease</keyword>
<keyword evidence="9" id="KW-0378">Hydrolase</keyword>
<accession>A2FFB6</accession>
<keyword evidence="10" id="KW-0862">Zinc</keyword>
<dbReference type="Pfam" id="PF23023">
    <property type="entry name" value="Anti-Pycsar_Apyc1"/>
    <property type="match status" value="1"/>
</dbReference>
<evidence type="ECO:0000313" key="12">
    <source>
        <dbReference type="Proteomes" id="UP000001542"/>
    </source>
</evidence>
<comment type="cofactor">
    <cofactor evidence="2">
        <name>Zn(2+)</name>
        <dbReference type="ChEBI" id="CHEBI:29105"/>
    </cofactor>
</comment>
<dbReference type="GO" id="GO:0005739">
    <property type="term" value="C:mitochondrion"/>
    <property type="evidence" value="ECO:0000318"/>
    <property type="project" value="GO_Central"/>
</dbReference>
<comment type="similarity">
    <text evidence="3">Belongs to the RNase Z family.</text>
</comment>
<evidence type="ECO:0000256" key="8">
    <source>
        <dbReference type="ARBA" id="ARBA00022759"/>
    </source>
</evidence>
<dbReference type="STRING" id="5722.A2FFB6"/>
<dbReference type="SUPFAM" id="SSF56281">
    <property type="entry name" value="Metallo-hydrolase/oxidoreductase"/>
    <property type="match status" value="2"/>
</dbReference>
<dbReference type="AlphaFoldDB" id="A2FFB6"/>
<keyword evidence="6" id="KW-0540">Nuclease</keyword>
<dbReference type="InterPro" id="IPR036866">
    <property type="entry name" value="RibonucZ/Hydroxyglut_hydro"/>
</dbReference>
<dbReference type="PANTHER" id="PTHR12553">
    <property type="entry name" value="ZINC PHOSPHODIESTERASE ELAC PROTEIN 2"/>
    <property type="match status" value="1"/>
</dbReference>
<proteinExistence type="inferred from homology"/>
<evidence type="ECO:0000256" key="7">
    <source>
        <dbReference type="ARBA" id="ARBA00022723"/>
    </source>
</evidence>
<evidence type="ECO:0000256" key="1">
    <source>
        <dbReference type="ARBA" id="ARBA00000402"/>
    </source>
</evidence>
<dbReference type="eggNOG" id="KOG2121">
    <property type="taxonomic scope" value="Eukaryota"/>
</dbReference>
<comment type="catalytic activity">
    <reaction evidence="1">
        <text>Endonucleolytic cleavage of RNA, removing extra 3' nucleotides from tRNA precursor, generating 3' termini of tRNAs. A 3'-hydroxy group is left at the tRNA terminus and a 5'-phosphoryl group is left at the trailer molecule.</text>
        <dbReference type="EC" id="3.1.26.11"/>
    </reaction>
</comment>
<dbReference type="Proteomes" id="UP000001542">
    <property type="component" value="Unassembled WGS sequence"/>
</dbReference>
<evidence type="ECO:0000256" key="9">
    <source>
        <dbReference type="ARBA" id="ARBA00022801"/>
    </source>
</evidence>
<dbReference type="InterPro" id="IPR047151">
    <property type="entry name" value="RNZ2-like"/>
</dbReference>
<dbReference type="GO" id="GO:0042781">
    <property type="term" value="F:3'-tRNA processing endoribonuclease activity"/>
    <property type="evidence" value="ECO:0000318"/>
    <property type="project" value="GO_Central"/>
</dbReference>
<dbReference type="EC" id="3.1.26.11" evidence="4"/>
<dbReference type="RefSeq" id="XP_001309338.1">
    <property type="nucleotide sequence ID" value="XM_001309337.1"/>
</dbReference>
<evidence type="ECO:0000256" key="4">
    <source>
        <dbReference type="ARBA" id="ARBA00012477"/>
    </source>
</evidence>